<dbReference type="RefSeq" id="WP_070402303.1">
    <property type="nucleotide sequence ID" value="NZ_BJVW01000018.1"/>
</dbReference>
<dbReference type="Pfam" id="PF03969">
    <property type="entry name" value="AFG1_ATPase"/>
    <property type="match status" value="1"/>
</dbReference>
<dbReference type="EMBL" id="CP014674">
    <property type="protein sequence ID" value="AOX16556.1"/>
    <property type="molecule type" value="Genomic_DNA"/>
</dbReference>
<sequence length="379" mass="42783">MSSNSALAWIPARVNRLQEAYALGVSKGIIQFDPAQDNATRSLDRLGEKLMAREKEMSNVAKGLWSRLTNAKPVLIEGVYLVGDVGRGKSMLMDMFCKLIPVEKKRRVHFHAFMQEAHKALFALQNRAKLENDPVTTLAKEISQKYTLICFDEFQMHDMSDAVVILRLLNALIGFGTVFVATSNTEPKNLLAGHSGRMVMLPFIRKFASHMHVVHLESARDYRRGRDEDDAAWIVPADNKASARLDAIFTQYATGPTDREQLAVGSRRIPVPRAAGRVARFDFEDLCDRALGPGDYLALTRKYPVIIIDNIPQMTPESFDKARRFITLIDVFYEQHTLFFASAACVPELLYKSGENARIFERTASRLEEMRSRNWLAAA</sequence>
<dbReference type="GO" id="GO:0005737">
    <property type="term" value="C:cytoplasm"/>
    <property type="evidence" value="ECO:0007669"/>
    <property type="project" value="TreeGrafter"/>
</dbReference>
<dbReference type="GO" id="GO:0016887">
    <property type="term" value="F:ATP hydrolysis activity"/>
    <property type="evidence" value="ECO:0007669"/>
    <property type="project" value="InterPro"/>
</dbReference>
<dbReference type="Proteomes" id="UP000179145">
    <property type="component" value="Chromosome"/>
</dbReference>
<dbReference type="InterPro" id="IPR005654">
    <property type="entry name" value="ATPase_AFG1-like"/>
</dbReference>
<dbReference type="GO" id="GO:0005524">
    <property type="term" value="F:ATP binding"/>
    <property type="evidence" value="ECO:0007669"/>
    <property type="project" value="InterPro"/>
</dbReference>
<protein>
    <submittedName>
        <fullName evidence="1">Uncharacterized protein</fullName>
    </submittedName>
</protein>
<dbReference type="Gene3D" id="3.40.50.300">
    <property type="entry name" value="P-loop containing nucleotide triphosphate hydrolases"/>
    <property type="match status" value="1"/>
</dbReference>
<dbReference type="eggNOG" id="COG1485">
    <property type="taxonomic scope" value="Bacteria"/>
</dbReference>
<dbReference type="PANTHER" id="PTHR12169">
    <property type="entry name" value="ATPASE N2B"/>
    <property type="match status" value="1"/>
</dbReference>
<dbReference type="NCBIfam" id="NF040713">
    <property type="entry name" value="ZapE"/>
    <property type="match status" value="1"/>
</dbReference>
<dbReference type="SUPFAM" id="SSF52540">
    <property type="entry name" value="P-loop containing nucleoside triphosphate hydrolases"/>
    <property type="match status" value="1"/>
</dbReference>
<reference evidence="1 2" key="1">
    <citation type="journal article" date="2016" name="Microb. Cell Fact.">
        <title>Dissection of exopolysaccharide biosynthesis in Kozakia baliensis.</title>
        <authorList>
            <person name="Brandt J.U."/>
            <person name="Jakob F."/>
            <person name="Behr J."/>
            <person name="Geissler A.J."/>
            <person name="Vogel R.F."/>
        </authorList>
    </citation>
    <scope>NUCLEOTIDE SEQUENCE [LARGE SCALE GENOMIC DNA]</scope>
    <source>
        <strain evidence="1 2">DSM 14400</strain>
    </source>
</reference>
<evidence type="ECO:0000313" key="2">
    <source>
        <dbReference type="Proteomes" id="UP000179145"/>
    </source>
</evidence>
<accession>A0A1D8USF9</accession>
<name>A0A1D8USF9_9PROT</name>
<dbReference type="PANTHER" id="PTHR12169:SF6">
    <property type="entry name" value="AFG1-LIKE ATPASE"/>
    <property type="match status" value="1"/>
</dbReference>
<evidence type="ECO:0000313" key="1">
    <source>
        <dbReference type="EMBL" id="AOX16556.1"/>
    </source>
</evidence>
<organism evidence="1 2">
    <name type="scientific">Kozakia baliensis</name>
    <dbReference type="NCBI Taxonomy" id="153496"/>
    <lineage>
        <taxon>Bacteria</taxon>
        <taxon>Pseudomonadati</taxon>
        <taxon>Pseudomonadota</taxon>
        <taxon>Alphaproteobacteria</taxon>
        <taxon>Acetobacterales</taxon>
        <taxon>Acetobacteraceae</taxon>
        <taxon>Kozakia</taxon>
    </lineage>
</organism>
<dbReference type="OrthoDB" id="9774491at2"/>
<gene>
    <name evidence="1" type="ORF">A0U89_04795</name>
</gene>
<dbReference type="AlphaFoldDB" id="A0A1D8USF9"/>
<dbReference type="KEGG" id="kba:A0U89_04795"/>
<dbReference type="STRING" id="153496.A0U89_04795"/>
<dbReference type="InterPro" id="IPR027417">
    <property type="entry name" value="P-loop_NTPase"/>
</dbReference>
<proteinExistence type="predicted"/>
<keyword evidence="2" id="KW-1185">Reference proteome</keyword>